<dbReference type="EMBL" id="BAABIM010000001">
    <property type="protein sequence ID" value="GAA4672447.1"/>
    <property type="molecule type" value="Genomic_DNA"/>
</dbReference>
<gene>
    <name evidence="1" type="ORF">GCM10023226_06610</name>
</gene>
<accession>A0ABP8VUW7</accession>
<sequence length="360" mass="37558">MAAISRRLALRLVVVAVVLALVAVAVVVGVRTLRDEPDTALARAFALAPDDALRYSWTDWGGVRDELGLDLDADSPIGDVQELLDRGFDADLTATTALRESALSMQERLGFSPASIEWELFSQSTAASVVLVGLPEEDVEARVESIAEQLRVLGYAEPEKPDGVWEGDPVIITRAGDLTPQLQFVALDAERGVVVTSDTLSGAEAGVAAVRAEEEPPADLAAVVADAGEPLAASVYTGEQACTALSMEQADTVDQDQAAQLLDAAGAVTPVRGFALGILPDGEGRLSMSFDTEAEARTNADTRATLAAGPAPGQGGSFADRFTLGAVTARERVVRMDLSPVEGTFLLSDLATGPLLVATC</sequence>
<proteinExistence type="predicted"/>
<evidence type="ECO:0000313" key="1">
    <source>
        <dbReference type="EMBL" id="GAA4672447.1"/>
    </source>
</evidence>
<organism evidence="1 2">
    <name type="scientific">Nocardioides nanhaiensis</name>
    <dbReference type="NCBI Taxonomy" id="1476871"/>
    <lineage>
        <taxon>Bacteria</taxon>
        <taxon>Bacillati</taxon>
        <taxon>Actinomycetota</taxon>
        <taxon>Actinomycetes</taxon>
        <taxon>Propionibacteriales</taxon>
        <taxon>Nocardioidaceae</taxon>
        <taxon>Nocardioides</taxon>
    </lineage>
</organism>
<reference evidence="2" key="1">
    <citation type="journal article" date="2019" name="Int. J. Syst. Evol. Microbiol.">
        <title>The Global Catalogue of Microorganisms (GCM) 10K type strain sequencing project: providing services to taxonomists for standard genome sequencing and annotation.</title>
        <authorList>
            <consortium name="The Broad Institute Genomics Platform"/>
            <consortium name="The Broad Institute Genome Sequencing Center for Infectious Disease"/>
            <person name="Wu L."/>
            <person name="Ma J."/>
        </authorList>
    </citation>
    <scope>NUCLEOTIDE SEQUENCE [LARGE SCALE GENOMIC DNA]</scope>
    <source>
        <strain evidence="2">JCM 18127</strain>
    </source>
</reference>
<evidence type="ECO:0000313" key="2">
    <source>
        <dbReference type="Proteomes" id="UP001500621"/>
    </source>
</evidence>
<comment type="caution">
    <text evidence="1">The sequence shown here is derived from an EMBL/GenBank/DDBJ whole genome shotgun (WGS) entry which is preliminary data.</text>
</comment>
<evidence type="ECO:0008006" key="3">
    <source>
        <dbReference type="Google" id="ProtNLM"/>
    </source>
</evidence>
<protein>
    <recommendedName>
        <fullName evidence="3">Peptidoglycan binding domain-containing protein</fullName>
    </recommendedName>
</protein>
<dbReference type="Proteomes" id="UP001500621">
    <property type="component" value="Unassembled WGS sequence"/>
</dbReference>
<keyword evidence="2" id="KW-1185">Reference proteome</keyword>
<dbReference type="RefSeq" id="WP_345262623.1">
    <property type="nucleotide sequence ID" value="NZ_BAABIM010000001.1"/>
</dbReference>
<name>A0ABP8VUW7_9ACTN</name>